<dbReference type="PANTHER" id="PTHR10039:SF16">
    <property type="entry name" value="GPI INOSITOL-DEACYLASE"/>
    <property type="match status" value="1"/>
</dbReference>
<name>A0ABR1H9R7_9HYPO</name>
<dbReference type="EMBL" id="JAZAVJ010000055">
    <property type="protein sequence ID" value="KAK7417634.1"/>
    <property type="molecule type" value="Genomic_DNA"/>
</dbReference>
<organism evidence="3 4">
    <name type="scientific">Neonectria punicea</name>
    <dbReference type="NCBI Taxonomy" id="979145"/>
    <lineage>
        <taxon>Eukaryota</taxon>
        <taxon>Fungi</taxon>
        <taxon>Dikarya</taxon>
        <taxon>Ascomycota</taxon>
        <taxon>Pezizomycotina</taxon>
        <taxon>Sordariomycetes</taxon>
        <taxon>Hypocreomycetidae</taxon>
        <taxon>Hypocreales</taxon>
        <taxon>Nectriaceae</taxon>
        <taxon>Neonectria</taxon>
    </lineage>
</organism>
<keyword evidence="1" id="KW-0677">Repeat</keyword>
<protein>
    <recommendedName>
        <fullName evidence="2">Nephrocystin 3-like N-terminal domain-containing protein</fullName>
    </recommendedName>
</protein>
<evidence type="ECO:0000313" key="4">
    <source>
        <dbReference type="Proteomes" id="UP001498476"/>
    </source>
</evidence>
<feature type="domain" description="Nephrocystin 3-like N-terminal" evidence="2">
    <location>
        <begin position="140"/>
        <end position="316"/>
    </location>
</feature>
<dbReference type="Pfam" id="PF24883">
    <property type="entry name" value="NPHP3_N"/>
    <property type="match status" value="1"/>
</dbReference>
<comment type="caution">
    <text evidence="3">The sequence shown here is derived from an EMBL/GenBank/DDBJ whole genome shotgun (WGS) entry which is preliminary data.</text>
</comment>
<evidence type="ECO:0000256" key="1">
    <source>
        <dbReference type="ARBA" id="ARBA00022737"/>
    </source>
</evidence>
<reference evidence="3 4" key="1">
    <citation type="journal article" date="2025" name="Microbiol. Resour. Announc.">
        <title>Draft genome sequences for Neonectria magnoliae and Neonectria punicea, canker pathogens of Liriodendron tulipifera and Acer saccharum in West Virginia.</title>
        <authorList>
            <person name="Petronek H.M."/>
            <person name="Kasson M.T."/>
            <person name="Metheny A.M."/>
            <person name="Stauder C.M."/>
            <person name="Lovett B."/>
            <person name="Lynch S.C."/>
            <person name="Garnas J.R."/>
            <person name="Kasson L.R."/>
            <person name="Stajich J.E."/>
        </authorList>
    </citation>
    <scope>NUCLEOTIDE SEQUENCE [LARGE SCALE GENOMIC DNA]</scope>
    <source>
        <strain evidence="3 4">NRRL 64653</strain>
    </source>
</reference>
<accession>A0ABR1H9R7</accession>
<evidence type="ECO:0000313" key="3">
    <source>
        <dbReference type="EMBL" id="KAK7417634.1"/>
    </source>
</evidence>
<dbReference type="InterPro" id="IPR027417">
    <property type="entry name" value="P-loop_NTPase"/>
</dbReference>
<keyword evidence="4" id="KW-1185">Reference proteome</keyword>
<dbReference type="SUPFAM" id="SSF52540">
    <property type="entry name" value="P-loop containing nucleoside triphosphate hydrolases"/>
    <property type="match status" value="1"/>
</dbReference>
<gene>
    <name evidence="3" type="ORF">QQX98_004455</name>
</gene>
<dbReference type="InterPro" id="IPR056884">
    <property type="entry name" value="NPHP3-like_N"/>
</dbReference>
<dbReference type="Gene3D" id="3.40.50.300">
    <property type="entry name" value="P-loop containing nucleotide triphosphate hydrolases"/>
    <property type="match status" value="1"/>
</dbReference>
<proteinExistence type="predicted"/>
<dbReference type="PANTHER" id="PTHR10039">
    <property type="entry name" value="AMELOGENIN"/>
    <property type="match status" value="1"/>
</dbReference>
<dbReference type="Proteomes" id="UP001498476">
    <property type="component" value="Unassembled WGS sequence"/>
</dbReference>
<sequence>MIAQYRVFEGLYLRGTQSEIDLQLEDALTRLYSEILTHLSYAVKFFSEKTGIRLLKSPFRMVSEERTKEILDRENEVNKFAKLADAETLRVLESAFTRLSNQAFRSLSEEKYNEILEWLSVASYYSHHQFIAQSRLPSAGQWVLTHKNYDEWHKSSSPSLLFLHGIAGSGKSTLCSVVVDSLLATAGNNASAAPFAYFYCANPEFEKARRSSDDVMRTILAQLAVDAGHRTKIKDFLCSEFERQVALAGAGKLDMPKLRTKDCVRLILELAEEDPVTIVIDGIDSVEDHDRPILIDALRKIISKADNVVKTFVTGRSSSHTAMALAPDFQIQITRHETGKDMQAFVDHLVDAAVARKLLLGGNLSAETRRMLTQALLDGAGEMEVLSSLISFPPDVYLCICREIARNIAVSVISWVLYKRAPLTPGALLPALTAGQDWTLGLSQMMTICANFVTLDTSCNVIRFAHQ</sequence>
<evidence type="ECO:0000259" key="2">
    <source>
        <dbReference type="Pfam" id="PF24883"/>
    </source>
</evidence>